<dbReference type="PANTHER" id="PTHR31707">
    <property type="entry name" value="PECTINESTERASE"/>
    <property type="match status" value="1"/>
</dbReference>
<dbReference type="InterPro" id="IPR012334">
    <property type="entry name" value="Pectin_lyas_fold"/>
</dbReference>
<evidence type="ECO:0000256" key="9">
    <source>
        <dbReference type="ARBA" id="ARBA00047928"/>
    </source>
</evidence>
<keyword evidence="15" id="KW-1185">Reference proteome</keyword>
<reference evidence="14 15" key="1">
    <citation type="journal article" date="2021" name="Commun. Biol.">
        <title>The genome of Shorea leprosula (Dipterocarpaceae) highlights the ecological relevance of drought in aseasonal tropical rainforests.</title>
        <authorList>
            <person name="Ng K.K.S."/>
            <person name="Kobayashi M.J."/>
            <person name="Fawcett J.A."/>
            <person name="Hatakeyama M."/>
            <person name="Paape T."/>
            <person name="Ng C.H."/>
            <person name="Ang C.C."/>
            <person name="Tnah L.H."/>
            <person name="Lee C.T."/>
            <person name="Nishiyama T."/>
            <person name="Sese J."/>
            <person name="O'Brien M.J."/>
            <person name="Copetti D."/>
            <person name="Mohd Noor M.I."/>
            <person name="Ong R.C."/>
            <person name="Putra M."/>
            <person name="Sireger I.Z."/>
            <person name="Indrioko S."/>
            <person name="Kosugi Y."/>
            <person name="Izuno A."/>
            <person name="Isagi Y."/>
            <person name="Lee S.L."/>
            <person name="Shimizu K.K."/>
        </authorList>
    </citation>
    <scope>NUCLEOTIDE SEQUENCE [LARGE SCALE GENOMIC DNA]</scope>
    <source>
        <strain evidence="14">214</strain>
    </source>
</reference>
<dbReference type="AlphaFoldDB" id="A0AAV5KFI5"/>
<evidence type="ECO:0000256" key="6">
    <source>
        <dbReference type="ARBA" id="ARBA00023085"/>
    </source>
</evidence>
<feature type="domain" description="Pectinesterase inhibitor" evidence="13">
    <location>
        <begin position="1"/>
        <end position="149"/>
    </location>
</feature>
<dbReference type="InterPro" id="IPR035513">
    <property type="entry name" value="Invertase/methylesterase_inhib"/>
</dbReference>
<feature type="active site" evidence="11">
    <location>
        <position position="349"/>
    </location>
</feature>
<dbReference type="SUPFAM" id="SSF101148">
    <property type="entry name" value="Plant invertase/pectin methylesterase inhibitor"/>
    <property type="match status" value="1"/>
</dbReference>
<proteinExistence type="inferred from homology"/>
<dbReference type="CDD" id="cd15798">
    <property type="entry name" value="PMEI-like_3"/>
    <property type="match status" value="1"/>
</dbReference>
<dbReference type="FunFam" id="2.160.20.10:FF:000001">
    <property type="entry name" value="Pectinesterase"/>
    <property type="match status" value="1"/>
</dbReference>
<dbReference type="Proteomes" id="UP001054252">
    <property type="component" value="Unassembled WGS sequence"/>
</dbReference>
<evidence type="ECO:0000256" key="7">
    <source>
        <dbReference type="ARBA" id="ARBA00023157"/>
    </source>
</evidence>
<dbReference type="NCBIfam" id="TIGR01614">
    <property type="entry name" value="PME_inhib"/>
    <property type="match status" value="1"/>
</dbReference>
<evidence type="ECO:0000256" key="1">
    <source>
        <dbReference type="ARBA" id="ARBA00005184"/>
    </source>
</evidence>
<dbReference type="Pfam" id="PF01095">
    <property type="entry name" value="Pectinesterase"/>
    <property type="match status" value="1"/>
</dbReference>
<dbReference type="InterPro" id="IPR006501">
    <property type="entry name" value="Pectinesterase_inhib_dom"/>
</dbReference>
<accession>A0AAV5KFI5</accession>
<dbReference type="Gene3D" id="2.160.20.10">
    <property type="entry name" value="Single-stranded right-handed beta-helix, Pectin lyase-like"/>
    <property type="match status" value="1"/>
</dbReference>
<evidence type="ECO:0000256" key="10">
    <source>
        <dbReference type="ARBA" id="ARBA00057335"/>
    </source>
</evidence>
<dbReference type="EMBL" id="BPVZ01000062">
    <property type="protein sequence ID" value="GKV23309.1"/>
    <property type="molecule type" value="Genomic_DNA"/>
</dbReference>
<evidence type="ECO:0000256" key="3">
    <source>
        <dbReference type="ARBA" id="ARBA00007786"/>
    </source>
</evidence>
<sequence>MKAVTDFCASSSYQEICQKTLSSVNSTDPKAFIVKAIMASQDAVVKFFNYSDSLIVKANNNSRTKMALEDCKDLMNLAQQSLQASISDVGDAQLHTFSDRIDDLRTWLSAVISYQQSCLDGFAEDEATQDTMTKGIVDADQITTNALDIITKLADILAKFGLQFNVPTSRKLLSNEYPEWFAAADRKLLARVDNGNIKPNAVVAQDGSGQFKTIAAALAAYPKGFQGRYIIYVKAGIYKEYIMVDSKMTNVLMYGDGSRKTIVTGRKNFVDGVQTMQTATFSAIGDGFIAKNMGFQNTAGAQGHQAVAFRSSSDKSAFFNCRFDGYQDTLYAHANRQFYRNCVISGTIDFIFGDAPTVIQNSLIIVRRPMDNQQNTVTAHGKKKANENTGIVIHNCRIVPEEKLFVDRFKIRTYLGRPWKEYSTTVVMESTLGDFIQPDGWMPWQGTFALDTCYYAEYNNRGPGANTSKRVNWKGYHVIDRPTAMRFTVQTFLNSRENWLQATGIPNIAGLKY</sequence>
<name>A0AAV5KFI5_9ROSI</name>
<evidence type="ECO:0000313" key="15">
    <source>
        <dbReference type="Proteomes" id="UP001054252"/>
    </source>
</evidence>
<dbReference type="GO" id="GO:0045490">
    <property type="term" value="P:pectin catabolic process"/>
    <property type="evidence" value="ECO:0007669"/>
    <property type="project" value="UniProtKB-UniRule"/>
</dbReference>
<evidence type="ECO:0000256" key="4">
    <source>
        <dbReference type="ARBA" id="ARBA00013229"/>
    </source>
</evidence>
<dbReference type="FunFam" id="1.20.140.40:FF:000001">
    <property type="entry name" value="Pectinesterase"/>
    <property type="match status" value="1"/>
</dbReference>
<comment type="similarity">
    <text evidence="3">In the C-terminal section; belongs to the pectinesterase family.</text>
</comment>
<evidence type="ECO:0000256" key="12">
    <source>
        <dbReference type="RuleBase" id="RU000589"/>
    </source>
</evidence>
<dbReference type="GO" id="GO:0004857">
    <property type="term" value="F:enzyme inhibitor activity"/>
    <property type="evidence" value="ECO:0007669"/>
    <property type="project" value="InterPro"/>
</dbReference>
<protein>
    <recommendedName>
        <fullName evidence="4 12">Pectinesterase</fullName>
        <ecNumber evidence="4 12">3.1.1.11</ecNumber>
    </recommendedName>
</protein>
<dbReference type="PROSITE" id="PS00503">
    <property type="entry name" value="PECTINESTERASE_2"/>
    <property type="match status" value="1"/>
</dbReference>
<comment type="catalytic activity">
    <reaction evidence="9 12">
        <text>[(1-&gt;4)-alpha-D-galacturonosyl methyl ester](n) + n H2O = [(1-&gt;4)-alpha-D-galacturonosyl](n) + n methanol + n H(+)</text>
        <dbReference type="Rhea" id="RHEA:22380"/>
        <dbReference type="Rhea" id="RHEA-COMP:14570"/>
        <dbReference type="Rhea" id="RHEA-COMP:14573"/>
        <dbReference type="ChEBI" id="CHEBI:15377"/>
        <dbReference type="ChEBI" id="CHEBI:15378"/>
        <dbReference type="ChEBI" id="CHEBI:17790"/>
        <dbReference type="ChEBI" id="CHEBI:140522"/>
        <dbReference type="ChEBI" id="CHEBI:140523"/>
        <dbReference type="EC" id="3.1.1.11"/>
    </reaction>
</comment>
<evidence type="ECO:0000256" key="8">
    <source>
        <dbReference type="ARBA" id="ARBA00023180"/>
    </source>
</evidence>
<keyword evidence="8" id="KW-0325">Glycoprotein</keyword>
<dbReference type="SUPFAM" id="SSF51126">
    <property type="entry name" value="Pectin lyase-like"/>
    <property type="match status" value="1"/>
</dbReference>
<evidence type="ECO:0000256" key="5">
    <source>
        <dbReference type="ARBA" id="ARBA00022801"/>
    </source>
</evidence>
<comment type="pathway">
    <text evidence="1 12">Glycan metabolism; pectin degradation; 2-dehydro-3-deoxy-D-gluconate from pectin: step 1/5.</text>
</comment>
<dbReference type="Pfam" id="PF04043">
    <property type="entry name" value="PMEI"/>
    <property type="match status" value="1"/>
</dbReference>
<gene>
    <name evidence="14" type="ORF">SLEP1_g33053</name>
</gene>
<keyword evidence="5 12" id="KW-0378">Hydrolase</keyword>
<keyword evidence="7" id="KW-1015">Disulfide bond</keyword>
<dbReference type="Gene3D" id="1.20.140.40">
    <property type="entry name" value="Invertase/pectin methylesterase inhibitor family protein"/>
    <property type="match status" value="1"/>
</dbReference>
<dbReference type="SMART" id="SM00856">
    <property type="entry name" value="PMEI"/>
    <property type="match status" value="1"/>
</dbReference>
<dbReference type="InterPro" id="IPR000070">
    <property type="entry name" value="Pectinesterase_cat"/>
</dbReference>
<dbReference type="InterPro" id="IPR011050">
    <property type="entry name" value="Pectin_lyase_fold/virulence"/>
</dbReference>
<organism evidence="14 15">
    <name type="scientific">Rubroshorea leprosula</name>
    <dbReference type="NCBI Taxonomy" id="152421"/>
    <lineage>
        <taxon>Eukaryota</taxon>
        <taxon>Viridiplantae</taxon>
        <taxon>Streptophyta</taxon>
        <taxon>Embryophyta</taxon>
        <taxon>Tracheophyta</taxon>
        <taxon>Spermatophyta</taxon>
        <taxon>Magnoliopsida</taxon>
        <taxon>eudicotyledons</taxon>
        <taxon>Gunneridae</taxon>
        <taxon>Pentapetalae</taxon>
        <taxon>rosids</taxon>
        <taxon>malvids</taxon>
        <taxon>Malvales</taxon>
        <taxon>Dipterocarpaceae</taxon>
        <taxon>Rubroshorea</taxon>
    </lineage>
</organism>
<evidence type="ECO:0000256" key="11">
    <source>
        <dbReference type="PROSITE-ProRule" id="PRU10040"/>
    </source>
</evidence>
<dbReference type="GO" id="GO:0042545">
    <property type="term" value="P:cell wall modification"/>
    <property type="evidence" value="ECO:0007669"/>
    <property type="project" value="UniProtKB-UniRule"/>
</dbReference>
<comment type="similarity">
    <text evidence="2">In the N-terminal section; belongs to the PMEI family.</text>
</comment>
<dbReference type="GO" id="GO:0030599">
    <property type="term" value="F:pectinesterase activity"/>
    <property type="evidence" value="ECO:0007669"/>
    <property type="project" value="UniProtKB-UniRule"/>
</dbReference>
<evidence type="ECO:0000259" key="13">
    <source>
        <dbReference type="SMART" id="SM00856"/>
    </source>
</evidence>
<dbReference type="EC" id="3.1.1.11" evidence="4 12"/>
<evidence type="ECO:0000313" key="14">
    <source>
        <dbReference type="EMBL" id="GKV23309.1"/>
    </source>
</evidence>
<comment type="caution">
    <text evidence="14">The sequence shown here is derived from an EMBL/GenBank/DDBJ whole genome shotgun (WGS) entry which is preliminary data.</text>
</comment>
<comment type="function">
    <text evidence="10">Acts in the modification of cell walls via demethylesterification of cell wall pectin.</text>
</comment>
<dbReference type="InterPro" id="IPR033131">
    <property type="entry name" value="Pectinesterase_Asp_AS"/>
</dbReference>
<keyword evidence="6 12" id="KW-0063">Aspartyl esterase</keyword>
<evidence type="ECO:0000256" key="2">
    <source>
        <dbReference type="ARBA" id="ARBA00006027"/>
    </source>
</evidence>